<reference evidence="1 2" key="1">
    <citation type="submission" date="2020-08" db="EMBL/GenBank/DDBJ databases">
        <title>Genomic Encyclopedia of Type Strains, Phase IV (KMG-V): Genome sequencing to study the core and pangenomes of soil and plant-associated prokaryotes.</title>
        <authorList>
            <person name="Whitman W."/>
        </authorList>
    </citation>
    <scope>NUCLEOTIDE SEQUENCE [LARGE SCALE GENOMIC DNA]</scope>
    <source>
        <strain evidence="1 2">M2T3</strain>
    </source>
</reference>
<organism evidence="1 2">
    <name type="scientific">Pedobacter cryoconitis</name>
    <dbReference type="NCBI Taxonomy" id="188932"/>
    <lineage>
        <taxon>Bacteria</taxon>
        <taxon>Pseudomonadati</taxon>
        <taxon>Bacteroidota</taxon>
        <taxon>Sphingobacteriia</taxon>
        <taxon>Sphingobacteriales</taxon>
        <taxon>Sphingobacteriaceae</taxon>
        <taxon>Pedobacter</taxon>
    </lineage>
</organism>
<name>A0A7X0J0W3_9SPHI</name>
<dbReference type="AlphaFoldDB" id="A0A7X0J0W3"/>
<dbReference type="EMBL" id="JACHCC010000003">
    <property type="protein sequence ID" value="MBB6499026.1"/>
    <property type="molecule type" value="Genomic_DNA"/>
</dbReference>
<sequence>MKATVFLILLLFTTKTYSAEPEIQEVKILFRASANNKVVAERLLKLLSTVDHTSPPLLICYKGAAEMMQAKHKSNPINKFVRFKKGKKLIEEAVKKEPHNLEIRFLRFMIQTNLPAFLSYHNDINEDKKYLLANLKTTKDQKLKQDILTYLSNSKLH</sequence>
<accession>A0A7X0J0W3</accession>
<dbReference type="RefSeq" id="WP_184623687.1">
    <property type="nucleotide sequence ID" value="NZ_JACHCC010000003.1"/>
</dbReference>
<gene>
    <name evidence="1" type="ORF">HDF25_001167</name>
</gene>
<proteinExistence type="predicted"/>
<protein>
    <submittedName>
        <fullName evidence="1">Uncharacterized protein</fullName>
    </submittedName>
</protein>
<dbReference type="Proteomes" id="UP000521017">
    <property type="component" value="Unassembled WGS sequence"/>
</dbReference>
<comment type="caution">
    <text evidence="1">The sequence shown here is derived from an EMBL/GenBank/DDBJ whole genome shotgun (WGS) entry which is preliminary data.</text>
</comment>
<evidence type="ECO:0000313" key="1">
    <source>
        <dbReference type="EMBL" id="MBB6499026.1"/>
    </source>
</evidence>
<evidence type="ECO:0000313" key="2">
    <source>
        <dbReference type="Proteomes" id="UP000521017"/>
    </source>
</evidence>